<evidence type="ECO:0000313" key="3">
    <source>
        <dbReference type="Proteomes" id="UP000013776"/>
    </source>
</evidence>
<protein>
    <submittedName>
        <fullName evidence="2">SET domain and MYND-type zinc finger protein 6</fullName>
    </submittedName>
</protein>
<evidence type="ECO:0000259" key="1">
    <source>
        <dbReference type="PROSITE" id="PS50280"/>
    </source>
</evidence>
<dbReference type="eggNOG" id="KOG2084">
    <property type="taxonomic scope" value="Eukaryota"/>
</dbReference>
<dbReference type="Pfam" id="PF00856">
    <property type="entry name" value="SET"/>
    <property type="match status" value="1"/>
</dbReference>
<keyword evidence="3" id="KW-1185">Reference proteome</keyword>
<dbReference type="AlphaFoldDB" id="R4XBQ3"/>
<dbReference type="InterPro" id="IPR046341">
    <property type="entry name" value="SET_dom_sf"/>
</dbReference>
<dbReference type="SUPFAM" id="SSF82199">
    <property type="entry name" value="SET domain"/>
    <property type="match status" value="1"/>
</dbReference>
<dbReference type="GO" id="GO:0005634">
    <property type="term" value="C:nucleus"/>
    <property type="evidence" value="ECO:0007669"/>
    <property type="project" value="TreeGrafter"/>
</dbReference>
<name>R4XBQ3_TAPDE</name>
<dbReference type="PROSITE" id="PS50280">
    <property type="entry name" value="SET"/>
    <property type="match status" value="1"/>
</dbReference>
<dbReference type="Gene3D" id="2.170.270.10">
    <property type="entry name" value="SET domain"/>
    <property type="match status" value="1"/>
</dbReference>
<organism evidence="2 3">
    <name type="scientific">Taphrina deformans (strain PYCC 5710 / ATCC 11124 / CBS 356.35 / IMI 108563 / JCM 9778 / NBRC 8474)</name>
    <name type="common">Peach leaf curl fungus</name>
    <name type="synonym">Lalaria deformans</name>
    <dbReference type="NCBI Taxonomy" id="1097556"/>
    <lineage>
        <taxon>Eukaryota</taxon>
        <taxon>Fungi</taxon>
        <taxon>Dikarya</taxon>
        <taxon>Ascomycota</taxon>
        <taxon>Taphrinomycotina</taxon>
        <taxon>Taphrinomycetes</taxon>
        <taxon>Taphrinales</taxon>
        <taxon>Taphrinaceae</taxon>
        <taxon>Taphrina</taxon>
    </lineage>
</organism>
<dbReference type="InterPro" id="IPR050869">
    <property type="entry name" value="H3K4_H4K5_MeTrfase"/>
</dbReference>
<dbReference type="EMBL" id="CAHR02000135">
    <property type="protein sequence ID" value="CCG83295.1"/>
    <property type="molecule type" value="Genomic_DNA"/>
</dbReference>
<sequence>MSLLLKHGKGEEFRHMECHEDQQTKNTRLSALEFMISGVAAIVEEDIGLIRKLFYTLTINSIEFVNEASEELGVVVDPVIALLNHSCRPNAYVTFRGPVTLIRAHRQIEPDETITISYISVRQRRPKRLEELQNRYFFECHCARCDEYPVLKDNFDIDVECYFCCKAPIGTTDSKDLQCIRCKKPLSMDIISASEIKAEEVLANKETMPMCTVLGSLSRMGHWSPRGHLLHTLNLEVKSDFIDRGNYGKAFDHSIVILRLPIDAGLMPDEVVNLASTFQLIIAISCDAGELAQSRTLKSLTQIQVAEFANYLGTILAKEVVFTHGKGPFVDTILERITMFQQDLALNLIGRQLLELSRGNETKYISSLGPMLETVLRNIDLFQSGS</sequence>
<dbReference type="CDD" id="cd20071">
    <property type="entry name" value="SET_SMYD"/>
    <property type="match status" value="1"/>
</dbReference>
<dbReference type="InterPro" id="IPR011990">
    <property type="entry name" value="TPR-like_helical_dom_sf"/>
</dbReference>
<dbReference type="InterPro" id="IPR001214">
    <property type="entry name" value="SET_dom"/>
</dbReference>
<dbReference type="PANTHER" id="PTHR12197:SF251">
    <property type="entry name" value="EG:BACR7C10.4 PROTEIN"/>
    <property type="match status" value="1"/>
</dbReference>
<dbReference type="Gene3D" id="1.25.40.10">
    <property type="entry name" value="Tetratricopeptide repeat domain"/>
    <property type="match status" value="1"/>
</dbReference>
<gene>
    <name evidence="2" type="ORF">TAPDE_003432</name>
</gene>
<proteinExistence type="predicted"/>
<accession>R4XBQ3</accession>
<dbReference type="STRING" id="1097556.R4XBQ3"/>
<dbReference type="Proteomes" id="UP000013776">
    <property type="component" value="Unassembled WGS sequence"/>
</dbReference>
<evidence type="ECO:0000313" key="2">
    <source>
        <dbReference type="EMBL" id="CCG83295.1"/>
    </source>
</evidence>
<comment type="caution">
    <text evidence="2">The sequence shown here is derived from an EMBL/GenBank/DDBJ whole genome shotgun (WGS) entry which is preliminary data.</text>
</comment>
<dbReference type="VEuPathDB" id="FungiDB:TAPDE_003432"/>
<dbReference type="PANTHER" id="PTHR12197">
    <property type="entry name" value="HISTONE-LYSINE N-METHYLTRANSFERASE SMYD"/>
    <property type="match status" value="1"/>
</dbReference>
<feature type="domain" description="SET" evidence="1">
    <location>
        <begin position="30"/>
        <end position="119"/>
    </location>
</feature>
<dbReference type="OrthoDB" id="5945798at2759"/>
<reference evidence="2 3" key="1">
    <citation type="journal article" date="2013" name="MBio">
        <title>Genome sequencing of the plant pathogen Taphrina deformans, the causal agent of peach leaf curl.</title>
        <authorList>
            <person name="Cisse O.H."/>
            <person name="Almeida J.M.G.C.F."/>
            <person name="Fonseca A."/>
            <person name="Kumar A.A."/>
            <person name="Salojaervi J."/>
            <person name="Overmyer K."/>
            <person name="Hauser P.M."/>
            <person name="Pagni M."/>
        </authorList>
    </citation>
    <scope>NUCLEOTIDE SEQUENCE [LARGE SCALE GENOMIC DNA]</scope>
    <source>
        <strain evidence="3">PYCC 5710 / ATCC 11124 / CBS 356.35 / IMI 108563 / JCM 9778 / NBRC 8474</strain>
    </source>
</reference>